<comment type="caution">
    <text evidence="4">The sequence shown here is derived from an EMBL/GenBank/DDBJ whole genome shotgun (WGS) entry which is preliminary data.</text>
</comment>
<dbReference type="OrthoDB" id="7585366at2"/>
<dbReference type="InterPro" id="IPR000182">
    <property type="entry name" value="GNAT_dom"/>
</dbReference>
<dbReference type="RefSeq" id="WP_002705322.1">
    <property type="nucleotide sequence ID" value="NZ_AAWS01000078.1"/>
</dbReference>
<dbReference type="PANTHER" id="PTHR43800">
    <property type="entry name" value="PEPTIDYL-LYSINE N-ACETYLTRANSFERASE YJAB"/>
    <property type="match status" value="1"/>
</dbReference>
<organism evidence="4 5">
    <name type="scientific">Microscilla marina ATCC 23134</name>
    <dbReference type="NCBI Taxonomy" id="313606"/>
    <lineage>
        <taxon>Bacteria</taxon>
        <taxon>Pseudomonadati</taxon>
        <taxon>Bacteroidota</taxon>
        <taxon>Cytophagia</taxon>
        <taxon>Cytophagales</taxon>
        <taxon>Microscillaceae</taxon>
        <taxon>Microscilla</taxon>
    </lineage>
</organism>
<dbReference type="Pfam" id="PF00583">
    <property type="entry name" value="Acetyltransf_1"/>
    <property type="match status" value="1"/>
</dbReference>
<dbReference type="Gene3D" id="3.40.630.30">
    <property type="match status" value="1"/>
</dbReference>
<keyword evidence="1 4" id="KW-0808">Transferase</keyword>
<evidence type="ECO:0000313" key="4">
    <source>
        <dbReference type="EMBL" id="EAY24192.1"/>
    </source>
</evidence>
<keyword evidence="5" id="KW-1185">Reference proteome</keyword>
<dbReference type="EMBL" id="AAWS01000078">
    <property type="protein sequence ID" value="EAY24192.1"/>
    <property type="molecule type" value="Genomic_DNA"/>
</dbReference>
<dbReference type="AlphaFoldDB" id="A1ZZJ7"/>
<gene>
    <name evidence="4" type="ORF">M23134_01780</name>
</gene>
<dbReference type="eggNOG" id="COG0456">
    <property type="taxonomic scope" value="Bacteria"/>
</dbReference>
<evidence type="ECO:0000256" key="2">
    <source>
        <dbReference type="ARBA" id="ARBA00023315"/>
    </source>
</evidence>
<sequence length="147" mass="17195">MLTYLPATPQDIEYLLWLRQQTMTHYLELAGIPTDQQTHLSRIRYQLENAYIICWQGTKAGLLKYTQDETQIEVIQIQIAPEYQGKGIGKTVLENVLSKARENKLKVVLSVLKHNPALRLYQRVGFEIIRHDDVSYYLQYTPSFRLP</sequence>
<dbReference type="PROSITE" id="PS51186">
    <property type="entry name" value="GNAT"/>
    <property type="match status" value="1"/>
</dbReference>
<evidence type="ECO:0000259" key="3">
    <source>
        <dbReference type="PROSITE" id="PS51186"/>
    </source>
</evidence>
<evidence type="ECO:0000313" key="5">
    <source>
        <dbReference type="Proteomes" id="UP000004095"/>
    </source>
</evidence>
<protein>
    <submittedName>
        <fullName evidence="4">Acetyltransferase, gnat family</fullName>
    </submittedName>
</protein>
<dbReference type="GO" id="GO:0016747">
    <property type="term" value="F:acyltransferase activity, transferring groups other than amino-acyl groups"/>
    <property type="evidence" value="ECO:0007669"/>
    <property type="project" value="InterPro"/>
</dbReference>
<accession>A1ZZJ7</accession>
<dbReference type="Proteomes" id="UP000004095">
    <property type="component" value="Unassembled WGS sequence"/>
</dbReference>
<keyword evidence="2" id="KW-0012">Acyltransferase</keyword>
<feature type="domain" description="N-acetyltransferase" evidence="3">
    <location>
        <begin position="2"/>
        <end position="147"/>
    </location>
</feature>
<dbReference type="CDD" id="cd04301">
    <property type="entry name" value="NAT_SF"/>
    <property type="match status" value="1"/>
</dbReference>
<reference evidence="4 5" key="1">
    <citation type="submission" date="2007-01" db="EMBL/GenBank/DDBJ databases">
        <authorList>
            <person name="Haygood M."/>
            <person name="Podell S."/>
            <person name="Anderson C."/>
            <person name="Hopkinson B."/>
            <person name="Roe K."/>
            <person name="Barbeau K."/>
            <person name="Gaasterland T."/>
            <person name="Ferriera S."/>
            <person name="Johnson J."/>
            <person name="Kravitz S."/>
            <person name="Beeson K."/>
            <person name="Sutton G."/>
            <person name="Rogers Y.-H."/>
            <person name="Friedman R."/>
            <person name="Frazier M."/>
            <person name="Venter J.C."/>
        </authorList>
    </citation>
    <scope>NUCLEOTIDE SEQUENCE [LARGE SCALE GENOMIC DNA]</scope>
    <source>
        <strain evidence="4 5">ATCC 23134</strain>
    </source>
</reference>
<proteinExistence type="predicted"/>
<name>A1ZZJ7_MICM2</name>
<dbReference type="PANTHER" id="PTHR43800:SF1">
    <property type="entry name" value="PEPTIDYL-LYSINE N-ACETYLTRANSFERASE YJAB"/>
    <property type="match status" value="1"/>
</dbReference>
<evidence type="ECO:0000256" key="1">
    <source>
        <dbReference type="ARBA" id="ARBA00022679"/>
    </source>
</evidence>
<dbReference type="InterPro" id="IPR016181">
    <property type="entry name" value="Acyl_CoA_acyltransferase"/>
</dbReference>
<dbReference type="SUPFAM" id="SSF55729">
    <property type="entry name" value="Acyl-CoA N-acyltransferases (Nat)"/>
    <property type="match status" value="1"/>
</dbReference>